<dbReference type="InterPro" id="IPR001789">
    <property type="entry name" value="Sig_transdc_resp-reg_receiver"/>
</dbReference>
<dbReference type="Gene3D" id="3.40.50.2300">
    <property type="match status" value="2"/>
</dbReference>
<organism evidence="6 7">
    <name type="scientific">[Clostridium] hylemonae DSM 15053</name>
    <dbReference type="NCBI Taxonomy" id="553973"/>
    <lineage>
        <taxon>Bacteria</taxon>
        <taxon>Bacillati</taxon>
        <taxon>Bacillota</taxon>
        <taxon>Clostridia</taxon>
        <taxon>Lachnospirales</taxon>
        <taxon>Lachnospiraceae</taxon>
    </lineage>
</organism>
<dbReference type="Pfam" id="PF00072">
    <property type="entry name" value="Response_reg"/>
    <property type="match status" value="2"/>
</dbReference>
<dbReference type="STRING" id="553973.CLOHYLEM_05681"/>
<evidence type="ECO:0000313" key="6">
    <source>
        <dbReference type="EMBL" id="EEG74414.1"/>
    </source>
</evidence>
<dbReference type="HOGENOM" id="CLU_996397_0_0_9"/>
<evidence type="ECO:0000313" key="7">
    <source>
        <dbReference type="Proteomes" id="UP000004893"/>
    </source>
</evidence>
<dbReference type="RefSeq" id="WP_006443021.1">
    <property type="nucleotide sequence ID" value="NZ_CP036524.1"/>
</dbReference>
<evidence type="ECO:0000256" key="4">
    <source>
        <dbReference type="PROSITE-ProRule" id="PRU00169"/>
    </source>
</evidence>
<reference evidence="6" key="2">
    <citation type="submission" date="2013-06" db="EMBL/GenBank/DDBJ databases">
        <title>Draft genome sequence of Clostridium hylemonae (DSM 15053).</title>
        <authorList>
            <person name="Sudarsanam P."/>
            <person name="Ley R."/>
            <person name="Guruge J."/>
            <person name="Turnbaugh P.J."/>
            <person name="Mahowald M."/>
            <person name="Liep D."/>
            <person name="Gordon J."/>
        </authorList>
    </citation>
    <scope>NUCLEOTIDE SEQUENCE</scope>
    <source>
        <strain evidence="6">DSM 15053</strain>
    </source>
</reference>
<gene>
    <name evidence="6" type="ORF">CLOHYLEM_05681</name>
</gene>
<protein>
    <recommendedName>
        <fullName evidence="1">Stage 0 sporulation protein A homolog</fullName>
    </recommendedName>
</protein>
<dbReference type="OrthoDB" id="9804955at2"/>
<name>C0C0S7_9FIRM</name>
<evidence type="ECO:0000256" key="3">
    <source>
        <dbReference type="ARBA" id="ARBA00024867"/>
    </source>
</evidence>
<dbReference type="GO" id="GO:0000160">
    <property type="term" value="P:phosphorelay signal transduction system"/>
    <property type="evidence" value="ECO:0007669"/>
    <property type="project" value="InterPro"/>
</dbReference>
<dbReference type="PANTHER" id="PTHR44591">
    <property type="entry name" value="STRESS RESPONSE REGULATOR PROTEIN 1"/>
    <property type="match status" value="1"/>
</dbReference>
<dbReference type="SUPFAM" id="SSF52172">
    <property type="entry name" value="CheY-like"/>
    <property type="match status" value="2"/>
</dbReference>
<feature type="domain" description="Response regulatory" evidence="5">
    <location>
        <begin position="157"/>
        <end position="274"/>
    </location>
</feature>
<proteinExistence type="predicted"/>
<dbReference type="InterPro" id="IPR011006">
    <property type="entry name" value="CheY-like_superfamily"/>
</dbReference>
<evidence type="ECO:0000259" key="5">
    <source>
        <dbReference type="PROSITE" id="PS50110"/>
    </source>
</evidence>
<evidence type="ECO:0000256" key="1">
    <source>
        <dbReference type="ARBA" id="ARBA00018672"/>
    </source>
</evidence>
<dbReference type="SMART" id="SM00448">
    <property type="entry name" value="REC"/>
    <property type="match status" value="2"/>
</dbReference>
<comment type="caution">
    <text evidence="6">The sequence shown here is derived from an EMBL/GenBank/DDBJ whole genome shotgun (WGS) entry which is preliminary data.</text>
</comment>
<keyword evidence="2 4" id="KW-0597">Phosphoprotein</keyword>
<dbReference type="AlphaFoldDB" id="C0C0S7"/>
<feature type="domain" description="Response regulatory" evidence="5">
    <location>
        <begin position="16"/>
        <end position="133"/>
    </location>
</feature>
<evidence type="ECO:0000256" key="2">
    <source>
        <dbReference type="ARBA" id="ARBA00022553"/>
    </source>
</evidence>
<keyword evidence="7" id="KW-1185">Reference proteome</keyword>
<dbReference type="InterPro" id="IPR050595">
    <property type="entry name" value="Bact_response_regulator"/>
</dbReference>
<dbReference type="Proteomes" id="UP000004893">
    <property type="component" value="Unassembled WGS sequence"/>
</dbReference>
<accession>C0C0S7</accession>
<feature type="modified residue" description="4-aspartylphosphate" evidence="4">
    <location>
        <position position="66"/>
    </location>
</feature>
<reference evidence="6" key="1">
    <citation type="submission" date="2009-02" db="EMBL/GenBank/DDBJ databases">
        <authorList>
            <person name="Fulton L."/>
            <person name="Clifton S."/>
            <person name="Fulton B."/>
            <person name="Xu J."/>
            <person name="Minx P."/>
            <person name="Pepin K.H."/>
            <person name="Johnson M."/>
            <person name="Bhonagiri V."/>
            <person name="Nash W.E."/>
            <person name="Mardis E.R."/>
            <person name="Wilson R.K."/>
        </authorList>
    </citation>
    <scope>NUCLEOTIDE SEQUENCE [LARGE SCALE GENOMIC DNA]</scope>
    <source>
        <strain evidence="6">DSM 15053</strain>
    </source>
</reference>
<dbReference type="EMBL" id="ABYI02000020">
    <property type="protein sequence ID" value="EEG74414.1"/>
    <property type="molecule type" value="Genomic_DNA"/>
</dbReference>
<comment type="function">
    <text evidence="3">May play the central regulatory role in sporulation. It may be an element of the effector pathway responsible for the activation of sporulation genes in response to nutritional stress. Spo0A may act in concert with spo0H (a sigma factor) to control the expression of some genes that are critical to the sporulation process.</text>
</comment>
<dbReference type="PANTHER" id="PTHR44591:SF3">
    <property type="entry name" value="RESPONSE REGULATORY DOMAIN-CONTAINING PROTEIN"/>
    <property type="match status" value="1"/>
</dbReference>
<dbReference type="eggNOG" id="COG3437">
    <property type="taxonomic scope" value="Bacteria"/>
</dbReference>
<sequence>MEGQDVDNVDNINKKTILIVEDMGMNRQLLSVILGNDHHILEAENGLEALGILEKEYRNIALIMLDIIMPVMDGFAFLERVKQIHEYKDIPIIFVTAETYKENILKGIEYGVCDVIAKPFDPYLVTNRVDQLIRLTENQKRKRAGRPQPTRQKERGLVLLVDDAEMNRVILKEVLRGEFGILEAADGQEALEHLDSRGDEIAAVLLDVIMPVMDGIEMMKEARSRSLLENIPVIAITAENSAVKMQRIKDLGICEIIHKPFDPSVIKNRVNNMIELYEM</sequence>
<feature type="modified residue" description="4-aspartylphosphate" evidence="4">
    <location>
        <position position="207"/>
    </location>
</feature>
<dbReference type="PROSITE" id="PS50110">
    <property type="entry name" value="RESPONSE_REGULATORY"/>
    <property type="match status" value="2"/>
</dbReference>